<feature type="region of interest" description="Disordered" evidence="1">
    <location>
        <begin position="1"/>
        <end position="37"/>
    </location>
</feature>
<dbReference type="RefSeq" id="WP_091036345.1">
    <property type="nucleotide sequence ID" value="NZ_FNAD01000008.1"/>
</dbReference>
<keyword evidence="4" id="KW-1185">Reference proteome</keyword>
<dbReference type="AlphaFoldDB" id="A0A1G6Y2S4"/>
<keyword evidence="2" id="KW-0812">Transmembrane</keyword>
<feature type="transmembrane region" description="Helical" evidence="2">
    <location>
        <begin position="167"/>
        <end position="189"/>
    </location>
</feature>
<protein>
    <submittedName>
        <fullName evidence="3">Uncharacterized protein</fullName>
    </submittedName>
</protein>
<sequence>MSAAAHGFTGPGDVDPEPNAAYRDANGCRHEAPGAPPMRYASIRDYRKGRSATAEPSAGNGLLDVLVCTAESLDATGVLLLDGVPVAAGDGRYQVDLPPGPHRLGVQGQDGASAEFTLAPGERVHFTTGQGVAVRHQVEFRTQLYRVRDASDFVPVLSQGAASRSGAGCLTAVAGLAVVVGIVIAMQFVDDGGAVGLTLSIIATAAAVALIAGTVVALRQSGGLHKSAKANRLASERVATGAPGPLTGPAVAFPSPQDAREWAAGRRVRGPLVVFDLFLYRLARRADGTVSYTGVGEALALSHAEGIRCLIDGTEVPGDWAAWHYPLAEGEHRFRVEYGAVEDGGAHCEFDVEVPSVDDMAVVHVPVRVFRVWDEPTRSFTALPPRIAHRVTKRAKGIVGKTYVNNGDPDDWVPPRLWPKD</sequence>
<dbReference type="OrthoDB" id="5176793at2"/>
<dbReference type="EMBL" id="FNAD01000008">
    <property type="protein sequence ID" value="SDD84602.1"/>
    <property type="molecule type" value="Genomic_DNA"/>
</dbReference>
<keyword evidence="2" id="KW-0472">Membrane</keyword>
<evidence type="ECO:0000256" key="1">
    <source>
        <dbReference type="SAM" id="MobiDB-lite"/>
    </source>
</evidence>
<organism evidence="3 4">
    <name type="scientific">Glycomyces harbinensis</name>
    <dbReference type="NCBI Taxonomy" id="58114"/>
    <lineage>
        <taxon>Bacteria</taxon>
        <taxon>Bacillati</taxon>
        <taxon>Actinomycetota</taxon>
        <taxon>Actinomycetes</taxon>
        <taxon>Glycomycetales</taxon>
        <taxon>Glycomycetaceae</taxon>
        <taxon>Glycomyces</taxon>
    </lineage>
</organism>
<dbReference type="STRING" id="58114.SAMN05216270_10897"/>
<accession>A0A1G6Y2S4</accession>
<evidence type="ECO:0000313" key="4">
    <source>
        <dbReference type="Proteomes" id="UP000198949"/>
    </source>
</evidence>
<keyword evidence="2" id="KW-1133">Transmembrane helix</keyword>
<reference evidence="4" key="1">
    <citation type="submission" date="2016-10" db="EMBL/GenBank/DDBJ databases">
        <authorList>
            <person name="Varghese N."/>
            <person name="Submissions S."/>
        </authorList>
    </citation>
    <scope>NUCLEOTIDE SEQUENCE [LARGE SCALE GENOMIC DNA]</scope>
    <source>
        <strain evidence="4">CGMCC 4.3516</strain>
    </source>
</reference>
<dbReference type="Proteomes" id="UP000198949">
    <property type="component" value="Unassembled WGS sequence"/>
</dbReference>
<evidence type="ECO:0000313" key="3">
    <source>
        <dbReference type="EMBL" id="SDD84602.1"/>
    </source>
</evidence>
<proteinExistence type="predicted"/>
<name>A0A1G6Y2S4_9ACTN</name>
<gene>
    <name evidence="3" type="ORF">SAMN05216270_10897</name>
</gene>
<evidence type="ECO:0000256" key="2">
    <source>
        <dbReference type="SAM" id="Phobius"/>
    </source>
</evidence>
<feature type="transmembrane region" description="Helical" evidence="2">
    <location>
        <begin position="195"/>
        <end position="218"/>
    </location>
</feature>